<dbReference type="InterPro" id="IPR050879">
    <property type="entry name" value="Acyltransferase_3"/>
</dbReference>
<dbReference type="VEuPathDB" id="FungiDB:HMPREF1541_09644"/>
<dbReference type="AlphaFoldDB" id="W2SAR6"/>
<feature type="domain" description="Acyltransferase 3" evidence="2">
    <location>
        <begin position="55"/>
        <end position="406"/>
    </location>
</feature>
<dbReference type="RefSeq" id="XP_008712539.1">
    <property type="nucleotide sequence ID" value="XM_008714317.1"/>
</dbReference>
<dbReference type="eggNOG" id="ENOG502SHP9">
    <property type="taxonomic scope" value="Eukaryota"/>
</dbReference>
<organism evidence="3 4">
    <name type="scientific">Cyphellophora europaea (strain CBS 101466)</name>
    <name type="common">Phialophora europaea</name>
    <dbReference type="NCBI Taxonomy" id="1220924"/>
    <lineage>
        <taxon>Eukaryota</taxon>
        <taxon>Fungi</taxon>
        <taxon>Dikarya</taxon>
        <taxon>Ascomycota</taxon>
        <taxon>Pezizomycotina</taxon>
        <taxon>Eurotiomycetes</taxon>
        <taxon>Chaetothyriomycetidae</taxon>
        <taxon>Chaetothyriales</taxon>
        <taxon>Cyphellophoraceae</taxon>
        <taxon>Cyphellophora</taxon>
    </lineage>
</organism>
<name>W2SAR6_CYPE1</name>
<sequence length="484" mass="55716">MGRADEGLLEAGYWEPAKPTPSPSLLTYAQVLFQFVRPSFLSKAGPRSTKLRRTAYLDGLRGFAALLVYFGHHELWAHKAQHADQILENAFGYETRYYMVTLPGVRTFFSGGHLAVSCFFVISGYVLSAKPLALIQSGDRAAFSDNISSALFRRWLRLYLPVICTTFLTFSMWHAFGVLANFQPQRNFRDELWNWYIEFKSFSFIFRLGGEPWLSYNFHVWSIPEEFKGSVVIYTALVSFSKCTRTARLWGETALVYYFMWIVDGAHMSMFMVGMLLCDLDLLAIGDDLPLWLKRLKPYNAYFFPCLFALGILLGGCPAFSWDIQVLRSSPGWRHISFLVPQAVFDYKWFFLFWAATFVVASAPRLPCLKRFFESRFCLYLGRISFAFYLVHGPILWTLGDRLYAATGWTQESHALGIPDWVNKFPLPRWGPFGMEISFLLPHLILLPVTLWMAEIATTLFDEPSIKFSSWIYRKVTKSEPGKL</sequence>
<feature type="transmembrane region" description="Helical" evidence="1">
    <location>
        <begin position="299"/>
        <end position="322"/>
    </location>
</feature>
<dbReference type="Pfam" id="PF01757">
    <property type="entry name" value="Acyl_transf_3"/>
    <property type="match status" value="1"/>
</dbReference>
<evidence type="ECO:0000313" key="3">
    <source>
        <dbReference type="EMBL" id="ETN45811.1"/>
    </source>
</evidence>
<keyword evidence="1" id="KW-0472">Membrane</keyword>
<dbReference type="InterPro" id="IPR002656">
    <property type="entry name" value="Acyl_transf_3_dom"/>
</dbReference>
<dbReference type="Proteomes" id="UP000030752">
    <property type="component" value="Unassembled WGS sequence"/>
</dbReference>
<evidence type="ECO:0000313" key="4">
    <source>
        <dbReference type="Proteomes" id="UP000030752"/>
    </source>
</evidence>
<feature type="transmembrane region" description="Helical" evidence="1">
    <location>
        <begin position="347"/>
        <end position="366"/>
    </location>
</feature>
<feature type="transmembrane region" description="Helical" evidence="1">
    <location>
        <begin position="108"/>
        <end position="127"/>
    </location>
</feature>
<protein>
    <recommendedName>
        <fullName evidence="2">Acyltransferase 3 domain-containing protein</fullName>
    </recommendedName>
</protein>
<dbReference type="InParanoid" id="W2SAR6"/>
<proteinExistence type="predicted"/>
<feature type="transmembrane region" description="Helical" evidence="1">
    <location>
        <begin position="158"/>
        <end position="180"/>
    </location>
</feature>
<keyword evidence="1" id="KW-0812">Transmembrane</keyword>
<gene>
    <name evidence="3" type="ORF">HMPREF1541_09644</name>
</gene>
<dbReference type="GO" id="GO:0016747">
    <property type="term" value="F:acyltransferase activity, transferring groups other than amino-acyl groups"/>
    <property type="evidence" value="ECO:0007669"/>
    <property type="project" value="InterPro"/>
</dbReference>
<accession>W2SAR6</accession>
<keyword evidence="1" id="KW-1133">Transmembrane helix</keyword>
<dbReference type="STRING" id="1220924.W2SAR6"/>
<dbReference type="HOGENOM" id="CLU_005679_13_3_1"/>
<dbReference type="PANTHER" id="PTHR23028:SF125">
    <property type="entry name" value="ACYLTRANSFERASE"/>
    <property type="match status" value="1"/>
</dbReference>
<evidence type="ECO:0000256" key="1">
    <source>
        <dbReference type="SAM" id="Phobius"/>
    </source>
</evidence>
<feature type="transmembrane region" description="Helical" evidence="1">
    <location>
        <begin position="437"/>
        <end position="461"/>
    </location>
</feature>
<reference evidence="3 4" key="1">
    <citation type="submission" date="2013-03" db="EMBL/GenBank/DDBJ databases">
        <title>The Genome Sequence of Phialophora europaea CBS 101466.</title>
        <authorList>
            <consortium name="The Broad Institute Genomics Platform"/>
            <person name="Cuomo C."/>
            <person name="de Hoog S."/>
            <person name="Gorbushina A."/>
            <person name="Walker B."/>
            <person name="Young S.K."/>
            <person name="Zeng Q."/>
            <person name="Gargeya S."/>
            <person name="Fitzgerald M."/>
            <person name="Haas B."/>
            <person name="Abouelleil A."/>
            <person name="Allen A.W."/>
            <person name="Alvarado L."/>
            <person name="Arachchi H.M."/>
            <person name="Berlin A.M."/>
            <person name="Chapman S.B."/>
            <person name="Gainer-Dewar J."/>
            <person name="Goldberg J."/>
            <person name="Griggs A."/>
            <person name="Gujja S."/>
            <person name="Hansen M."/>
            <person name="Howarth C."/>
            <person name="Imamovic A."/>
            <person name="Ireland A."/>
            <person name="Larimer J."/>
            <person name="McCowan C."/>
            <person name="Murphy C."/>
            <person name="Pearson M."/>
            <person name="Poon T.W."/>
            <person name="Priest M."/>
            <person name="Roberts A."/>
            <person name="Saif S."/>
            <person name="Shea T."/>
            <person name="Sisk P."/>
            <person name="Sykes S."/>
            <person name="Wortman J."/>
            <person name="Nusbaum C."/>
            <person name="Birren B."/>
        </authorList>
    </citation>
    <scope>NUCLEOTIDE SEQUENCE [LARGE SCALE GENOMIC DNA]</scope>
    <source>
        <strain evidence="3 4">CBS 101466</strain>
    </source>
</reference>
<dbReference type="GeneID" id="19976983"/>
<feature type="transmembrane region" description="Helical" evidence="1">
    <location>
        <begin position="378"/>
        <end position="399"/>
    </location>
</feature>
<evidence type="ECO:0000259" key="2">
    <source>
        <dbReference type="Pfam" id="PF01757"/>
    </source>
</evidence>
<dbReference type="PANTHER" id="PTHR23028">
    <property type="entry name" value="ACETYLTRANSFERASE"/>
    <property type="match status" value="1"/>
</dbReference>
<dbReference type="EMBL" id="KB822712">
    <property type="protein sequence ID" value="ETN45811.1"/>
    <property type="molecule type" value="Genomic_DNA"/>
</dbReference>
<keyword evidence="4" id="KW-1185">Reference proteome</keyword>
<dbReference type="OrthoDB" id="5819582at2759"/>